<dbReference type="PANTHER" id="PTHR34964">
    <property type="entry name" value="MEMBRANE LIPOPROTEIN-RELATED"/>
    <property type="match status" value="1"/>
</dbReference>
<keyword evidence="1" id="KW-0812">Transmembrane</keyword>
<evidence type="ECO:0000313" key="3">
    <source>
        <dbReference type="Proteomes" id="UP000775213"/>
    </source>
</evidence>
<keyword evidence="1" id="KW-1133">Transmembrane helix</keyword>
<feature type="transmembrane region" description="Helical" evidence="1">
    <location>
        <begin position="181"/>
        <end position="206"/>
    </location>
</feature>
<reference evidence="2 3" key="1">
    <citation type="journal article" date="2021" name="Hortic Res">
        <title>Chromosome-scale assembly of the Dendrobium chrysotoxum genome enhances the understanding of orchid evolution.</title>
        <authorList>
            <person name="Zhang Y."/>
            <person name="Zhang G.Q."/>
            <person name="Zhang D."/>
            <person name="Liu X.D."/>
            <person name="Xu X.Y."/>
            <person name="Sun W.H."/>
            <person name="Yu X."/>
            <person name="Zhu X."/>
            <person name="Wang Z.W."/>
            <person name="Zhao X."/>
            <person name="Zhong W.Y."/>
            <person name="Chen H."/>
            <person name="Yin W.L."/>
            <person name="Huang T."/>
            <person name="Niu S.C."/>
            <person name="Liu Z.J."/>
        </authorList>
    </citation>
    <scope>NUCLEOTIDE SEQUENCE [LARGE SCALE GENOMIC DNA]</scope>
    <source>
        <strain evidence="2">Lindl</strain>
    </source>
</reference>
<dbReference type="PANTHER" id="PTHR34964:SF1">
    <property type="entry name" value="MEMBRANE LIPOPROTEIN"/>
    <property type="match status" value="1"/>
</dbReference>
<accession>A0AAV7GZD2</accession>
<evidence type="ECO:0000256" key="1">
    <source>
        <dbReference type="SAM" id="Phobius"/>
    </source>
</evidence>
<comment type="caution">
    <text evidence="2">The sequence shown here is derived from an EMBL/GenBank/DDBJ whole genome shotgun (WGS) entry which is preliminary data.</text>
</comment>
<dbReference type="EMBL" id="JAGFBR010000010">
    <property type="protein sequence ID" value="KAH0460610.1"/>
    <property type="molecule type" value="Genomic_DNA"/>
</dbReference>
<name>A0AAV7GZD2_DENCH</name>
<feature type="transmembrane region" description="Helical" evidence="1">
    <location>
        <begin position="149"/>
        <end position="175"/>
    </location>
</feature>
<keyword evidence="1" id="KW-0472">Membrane</keyword>
<gene>
    <name evidence="2" type="ORF">IEQ34_011273</name>
</gene>
<organism evidence="2 3">
    <name type="scientific">Dendrobium chrysotoxum</name>
    <name type="common">Orchid</name>
    <dbReference type="NCBI Taxonomy" id="161865"/>
    <lineage>
        <taxon>Eukaryota</taxon>
        <taxon>Viridiplantae</taxon>
        <taxon>Streptophyta</taxon>
        <taxon>Embryophyta</taxon>
        <taxon>Tracheophyta</taxon>
        <taxon>Spermatophyta</taxon>
        <taxon>Magnoliopsida</taxon>
        <taxon>Liliopsida</taxon>
        <taxon>Asparagales</taxon>
        <taxon>Orchidaceae</taxon>
        <taxon>Epidendroideae</taxon>
        <taxon>Malaxideae</taxon>
        <taxon>Dendrobiinae</taxon>
        <taxon>Dendrobium</taxon>
    </lineage>
</organism>
<dbReference type="AlphaFoldDB" id="A0AAV7GZD2"/>
<proteinExistence type="predicted"/>
<evidence type="ECO:0000313" key="2">
    <source>
        <dbReference type="EMBL" id="KAH0460610.1"/>
    </source>
</evidence>
<dbReference type="Proteomes" id="UP000775213">
    <property type="component" value="Unassembled WGS sequence"/>
</dbReference>
<protein>
    <submittedName>
        <fullName evidence="2">Uncharacterized protein</fullName>
    </submittedName>
</protein>
<sequence>MTRFSAFTMRVKKDDGFSVFTKRVKKDDGFSAFTRRVKKDDGFSTFTRRVKKDDGFSTFTREGEKGRLFSAAPGEGGSSLRAVSSGELRQNAHVRRITDTGYKGAGGLHVGGVVVRGDGASHVGPKAGDQPPHHQASEMAIPTVKSGNICFWFITFLFFLLILAGGAMLVLYITLPEMEDSTWLAVAGIVLIAVPWLFWILACLYLTLFPWRKPCVVVPVASADLKSEGAGDIGPS</sequence>
<keyword evidence="3" id="KW-1185">Reference proteome</keyword>